<dbReference type="SMART" id="SM00513">
    <property type="entry name" value="SAP"/>
    <property type="match status" value="1"/>
</dbReference>
<feature type="compositionally biased region" description="Basic and acidic residues" evidence="21">
    <location>
        <begin position="559"/>
        <end position="569"/>
    </location>
</feature>
<reference evidence="24" key="1">
    <citation type="journal article" date="2015" name="BMC Genomics">
        <title>Genomic and transcriptomic analysis of the endophytic fungus Pestalotiopsis fici reveals its lifestyle and high potential for synthesis of natural products.</title>
        <authorList>
            <person name="Wang X."/>
            <person name="Zhang X."/>
            <person name="Liu L."/>
            <person name="Xiang M."/>
            <person name="Wang W."/>
            <person name="Sun X."/>
            <person name="Che Y."/>
            <person name="Guo L."/>
            <person name="Liu G."/>
            <person name="Guo L."/>
            <person name="Wang C."/>
            <person name="Yin W.B."/>
            <person name="Stadler M."/>
            <person name="Zhang X."/>
            <person name="Liu X."/>
        </authorList>
    </citation>
    <scope>NUCLEOTIDE SEQUENCE [LARGE SCALE GENOMIC DNA]</scope>
    <source>
        <strain evidence="24">W106-1 / CGMCC3.15140</strain>
    </source>
</reference>
<dbReference type="OMA" id="FWANVKH"/>
<keyword evidence="6" id="KW-0158">Chromosome</keyword>
<dbReference type="InterPro" id="IPR006164">
    <property type="entry name" value="DNA_bd_Ku70/Ku80"/>
</dbReference>
<dbReference type="InterPro" id="IPR016194">
    <property type="entry name" value="SPOC-like_C_dom_sf"/>
</dbReference>
<dbReference type="GO" id="GO:0003690">
    <property type="term" value="F:double-stranded DNA binding"/>
    <property type="evidence" value="ECO:0007669"/>
    <property type="project" value="TreeGrafter"/>
</dbReference>
<evidence type="ECO:0000256" key="1">
    <source>
        <dbReference type="ARBA" id="ARBA00004123"/>
    </source>
</evidence>
<name>W3X9L9_PESFW</name>
<dbReference type="GO" id="GO:0035861">
    <property type="term" value="C:site of double-strand break"/>
    <property type="evidence" value="ECO:0007669"/>
    <property type="project" value="EnsemblFungi"/>
</dbReference>
<keyword evidence="11" id="KW-0067">ATP-binding</keyword>
<dbReference type="InterPro" id="IPR036361">
    <property type="entry name" value="SAP_dom_sf"/>
</dbReference>
<dbReference type="InterPro" id="IPR027388">
    <property type="entry name" value="Ku70_bridge/pillars_dom_sf"/>
</dbReference>
<evidence type="ECO:0000313" key="24">
    <source>
        <dbReference type="Proteomes" id="UP000030651"/>
    </source>
</evidence>
<evidence type="ECO:0000256" key="10">
    <source>
        <dbReference type="ARBA" id="ARBA00022806"/>
    </source>
</evidence>
<dbReference type="PROSITE" id="PS50800">
    <property type="entry name" value="SAP"/>
    <property type="match status" value="1"/>
</dbReference>
<dbReference type="GO" id="GO:0000723">
    <property type="term" value="P:telomere maintenance"/>
    <property type="evidence" value="ECO:0007669"/>
    <property type="project" value="EnsemblFungi"/>
</dbReference>
<dbReference type="EC" id="3.6.4.12" evidence="4"/>
<dbReference type="HOGENOM" id="CLU_014815_3_0_1"/>
<dbReference type="SUPFAM" id="SSF53300">
    <property type="entry name" value="vWA-like"/>
    <property type="match status" value="1"/>
</dbReference>
<dbReference type="STRING" id="1229662.W3X9L9"/>
<dbReference type="GO" id="GO:0120290">
    <property type="term" value="P:stalled replication fork localization to nuclear periphery"/>
    <property type="evidence" value="ECO:0007669"/>
    <property type="project" value="EnsemblFungi"/>
</dbReference>
<dbReference type="InterPro" id="IPR005160">
    <property type="entry name" value="Ku_C"/>
</dbReference>
<dbReference type="PIRSF" id="PIRSF003033">
    <property type="entry name" value="Ku70"/>
    <property type="match status" value="1"/>
</dbReference>
<dbReference type="InterPro" id="IPR006165">
    <property type="entry name" value="Ku70"/>
</dbReference>
<evidence type="ECO:0000256" key="11">
    <source>
        <dbReference type="ARBA" id="ARBA00022840"/>
    </source>
</evidence>
<evidence type="ECO:0000256" key="18">
    <source>
        <dbReference type="ARBA" id="ARBA00031811"/>
    </source>
</evidence>
<dbReference type="NCBIfam" id="TIGR00578">
    <property type="entry name" value="ku70"/>
    <property type="match status" value="1"/>
</dbReference>
<accession>W3X9L9</accession>
<evidence type="ECO:0000256" key="9">
    <source>
        <dbReference type="ARBA" id="ARBA00022801"/>
    </source>
</evidence>
<dbReference type="GO" id="GO:0016787">
    <property type="term" value="F:hydrolase activity"/>
    <property type="evidence" value="ECO:0007669"/>
    <property type="project" value="UniProtKB-KW"/>
</dbReference>
<evidence type="ECO:0000256" key="14">
    <source>
        <dbReference type="ARBA" id="ARBA00023172"/>
    </source>
</evidence>
<dbReference type="SUPFAM" id="SSF68906">
    <property type="entry name" value="SAP domain"/>
    <property type="match status" value="1"/>
</dbReference>
<evidence type="ECO:0000256" key="15">
    <source>
        <dbReference type="ARBA" id="ARBA00023204"/>
    </source>
</evidence>
<evidence type="ECO:0000256" key="3">
    <source>
        <dbReference type="ARBA" id="ARBA00005240"/>
    </source>
</evidence>
<dbReference type="GO" id="GO:0005524">
    <property type="term" value="F:ATP binding"/>
    <property type="evidence" value="ECO:0007669"/>
    <property type="project" value="UniProtKB-KW"/>
</dbReference>
<dbReference type="Gene3D" id="3.40.50.410">
    <property type="entry name" value="von Willebrand factor, type A domain"/>
    <property type="match status" value="1"/>
</dbReference>
<evidence type="ECO:0000256" key="21">
    <source>
        <dbReference type="SAM" id="MobiDB-lite"/>
    </source>
</evidence>
<dbReference type="Pfam" id="PF03731">
    <property type="entry name" value="Ku_N"/>
    <property type="match status" value="1"/>
</dbReference>
<dbReference type="Gene3D" id="1.10.1600.10">
    <property type="match status" value="1"/>
</dbReference>
<evidence type="ECO:0000256" key="8">
    <source>
        <dbReference type="ARBA" id="ARBA00022763"/>
    </source>
</evidence>
<dbReference type="Pfam" id="PF02037">
    <property type="entry name" value="SAP"/>
    <property type="match status" value="1"/>
</dbReference>
<evidence type="ECO:0000313" key="23">
    <source>
        <dbReference type="EMBL" id="ETS82803.1"/>
    </source>
</evidence>
<dbReference type="GO" id="GO:0003678">
    <property type="term" value="F:DNA helicase activity"/>
    <property type="evidence" value="ECO:0007669"/>
    <property type="project" value="UniProtKB-EC"/>
</dbReference>
<dbReference type="OrthoDB" id="3249161at2759"/>
<evidence type="ECO:0000256" key="17">
    <source>
        <dbReference type="ARBA" id="ARBA00024890"/>
    </source>
</evidence>
<dbReference type="GO" id="GO:0042162">
    <property type="term" value="F:telomeric DNA binding"/>
    <property type="evidence" value="ECO:0007669"/>
    <property type="project" value="EnsemblFungi"/>
</dbReference>
<dbReference type="Proteomes" id="UP000030651">
    <property type="component" value="Unassembled WGS sequence"/>
</dbReference>
<dbReference type="CDD" id="cd01458">
    <property type="entry name" value="vWA_ku"/>
    <property type="match status" value="1"/>
</dbReference>
<dbReference type="Gene3D" id="4.10.970.10">
    <property type="entry name" value="Ku70, bridge and pillars"/>
    <property type="match status" value="1"/>
</dbReference>
<keyword evidence="10 23" id="KW-0347">Helicase</keyword>
<protein>
    <recommendedName>
        <fullName evidence="5">ATP-dependent DNA helicase II subunit 1</fullName>
        <ecNumber evidence="4">3.6.4.12</ecNumber>
    </recommendedName>
    <alternativeName>
        <fullName evidence="18">ATP-dependent DNA helicase II subunit Ku70</fullName>
    </alternativeName>
</protein>
<keyword evidence="12" id="KW-0779">Telomere</keyword>
<evidence type="ECO:0000256" key="12">
    <source>
        <dbReference type="ARBA" id="ARBA00022895"/>
    </source>
</evidence>
<dbReference type="Pfam" id="PF02735">
    <property type="entry name" value="Ku"/>
    <property type="match status" value="1"/>
</dbReference>
<keyword evidence="16" id="KW-0539">Nucleus</keyword>
<comment type="similarity">
    <text evidence="3">Belongs to the ku70 family.</text>
</comment>
<dbReference type="GO" id="GO:0005721">
    <property type="term" value="C:pericentric heterochromatin"/>
    <property type="evidence" value="ECO:0007669"/>
    <property type="project" value="EnsemblFungi"/>
</dbReference>
<feature type="active site" description="Schiff-base intermediate with DNA; for 5'-deoxyribose-5-phosphate lyase activity" evidence="20">
    <location>
        <position position="25"/>
    </location>
</feature>
<dbReference type="SMART" id="SM00559">
    <property type="entry name" value="Ku78"/>
    <property type="match status" value="1"/>
</dbReference>
<dbReference type="Pfam" id="PF03730">
    <property type="entry name" value="Ku_C"/>
    <property type="match status" value="1"/>
</dbReference>
<evidence type="ECO:0000256" key="4">
    <source>
        <dbReference type="ARBA" id="ARBA00012551"/>
    </source>
</evidence>
<comment type="catalytic activity">
    <reaction evidence="19">
        <text>ATP + H2O = ADP + phosphate + H(+)</text>
        <dbReference type="Rhea" id="RHEA:13065"/>
        <dbReference type="ChEBI" id="CHEBI:15377"/>
        <dbReference type="ChEBI" id="CHEBI:15378"/>
        <dbReference type="ChEBI" id="CHEBI:30616"/>
        <dbReference type="ChEBI" id="CHEBI:43474"/>
        <dbReference type="ChEBI" id="CHEBI:456216"/>
        <dbReference type="EC" id="3.6.4.12"/>
    </reaction>
</comment>
<dbReference type="eggNOG" id="KOG2327">
    <property type="taxonomic scope" value="Eukaryota"/>
</dbReference>
<keyword evidence="7" id="KW-0547">Nucleotide-binding</keyword>
<dbReference type="KEGG" id="pfy:PFICI_04679"/>
<evidence type="ECO:0000256" key="7">
    <source>
        <dbReference type="ARBA" id="ARBA00022741"/>
    </source>
</evidence>
<evidence type="ECO:0000256" key="13">
    <source>
        <dbReference type="ARBA" id="ARBA00023125"/>
    </source>
</evidence>
<dbReference type="InterPro" id="IPR036465">
    <property type="entry name" value="vWFA_dom_sf"/>
</dbReference>
<keyword evidence="24" id="KW-1185">Reference proteome</keyword>
<keyword evidence="15" id="KW-0234">DNA repair</keyword>
<evidence type="ECO:0000256" key="2">
    <source>
        <dbReference type="ARBA" id="ARBA00004574"/>
    </source>
</evidence>
<feature type="compositionally biased region" description="Acidic residues" evidence="21">
    <location>
        <begin position="10"/>
        <end position="20"/>
    </location>
</feature>
<feature type="domain" description="SAP" evidence="22">
    <location>
        <begin position="612"/>
        <end position="646"/>
    </location>
</feature>
<evidence type="ECO:0000256" key="6">
    <source>
        <dbReference type="ARBA" id="ARBA00022454"/>
    </source>
</evidence>
<dbReference type="SUPFAM" id="SSF100939">
    <property type="entry name" value="SPOC domain-like"/>
    <property type="match status" value="1"/>
</dbReference>
<dbReference type="CDD" id="cd00788">
    <property type="entry name" value="KU70"/>
    <property type="match status" value="1"/>
</dbReference>
<dbReference type="PANTHER" id="PTHR12604">
    <property type="entry name" value="KU AUTOANTIGEN DNA HELICASE"/>
    <property type="match status" value="1"/>
</dbReference>
<gene>
    <name evidence="23" type="ORF">PFICI_04679</name>
</gene>
<dbReference type="GO" id="GO:0003684">
    <property type="term" value="F:damaged DNA binding"/>
    <property type="evidence" value="ECO:0007669"/>
    <property type="project" value="InterPro"/>
</dbReference>
<evidence type="ECO:0000256" key="16">
    <source>
        <dbReference type="ARBA" id="ARBA00023242"/>
    </source>
</evidence>
<feature type="region of interest" description="Disordered" evidence="21">
    <location>
        <begin position="1"/>
        <end position="25"/>
    </location>
</feature>
<comment type="subcellular location">
    <subcellularLocation>
        <location evidence="2">Chromosome</location>
        <location evidence="2">Telomere</location>
    </subcellularLocation>
    <subcellularLocation>
        <location evidence="1">Nucleus</location>
    </subcellularLocation>
</comment>
<dbReference type="GeneID" id="19269692"/>
<dbReference type="EMBL" id="KI912111">
    <property type="protein sequence ID" value="ETS82803.1"/>
    <property type="molecule type" value="Genomic_DNA"/>
</dbReference>
<dbReference type="InParanoid" id="W3X9L9"/>
<dbReference type="AlphaFoldDB" id="W3X9L9"/>
<keyword evidence="8" id="KW-0227">DNA damage</keyword>
<sequence length="648" mass="72956">MSGYNYKREEDEESEDEAIDESSYKAQKDALIFGIEISKSMLEPPEPSDDKKASSDCAAIAALKSAYKIMQQRIISNPKDQMGIILFGTQKSKFIEYEGRVTTVSYPHCYVYQPLDVPSAEDVKKLRSLVEDGEDEDEVLVPSTTEPVEIKDLIICANQIFTTKAPNFGSRRLFIITDNDDPHPGDKSLANSAATRANDLYELGASIEIFPIVHDDAKFDATKFYDSIVHIDTTYEAIDPTRLNSTKLGDLDSLIKNINSKQTPKRAYFSKMNFELGPGMVISVNGYNILQKQSPARSCYVWLDGEKAQFATSSTTRMAEDDLRSVGKDEMRRAYKFGGEHVYFSPEELKDIKEWGDPVIRIIGFKDRSLLDFWMSLKKGIFIYPNEAGYVGSTRVFSALWQKLLKSQKIGIAWHVSRKNGNPTLVAIIPSRGPDDDSSGTQYLPAGLWLCPIPFADDVRPAPETKLVRATSLMIDVMNNIVRNLQLPAARYDPFAYPNPALQWHYRILQLLALDEEYDPDKIKPEDKTRPKVKQIHKRVGGYMQDWAKAADEELSKYEDQQAIKRDHDAEDEDEPRPAKRPRKAADKPANGGDSSAVNDAALRKMVESGELSKLKVPELKAILTARGLDVKGKKADLIERLEEWAES</sequence>
<proteinExistence type="inferred from homology"/>
<evidence type="ECO:0000256" key="20">
    <source>
        <dbReference type="PIRSR" id="PIRSR003033-1"/>
    </source>
</evidence>
<keyword evidence="9" id="KW-0378">Hydrolase</keyword>
<dbReference type="GO" id="GO:0006310">
    <property type="term" value="P:DNA recombination"/>
    <property type="evidence" value="ECO:0007669"/>
    <property type="project" value="UniProtKB-KW"/>
</dbReference>
<dbReference type="GO" id="GO:0006303">
    <property type="term" value="P:double-strand break repair via nonhomologous end joining"/>
    <property type="evidence" value="ECO:0007669"/>
    <property type="project" value="EnsemblFungi"/>
</dbReference>
<evidence type="ECO:0000256" key="5">
    <source>
        <dbReference type="ARBA" id="ARBA00021796"/>
    </source>
</evidence>
<evidence type="ECO:0000256" key="19">
    <source>
        <dbReference type="ARBA" id="ARBA00047995"/>
    </source>
</evidence>
<dbReference type="InterPro" id="IPR005161">
    <property type="entry name" value="Ku_N"/>
</dbReference>
<dbReference type="GO" id="GO:0140445">
    <property type="term" value="C:chromosome, telomeric repeat region"/>
    <property type="evidence" value="ECO:0007669"/>
    <property type="project" value="EnsemblFungi"/>
</dbReference>
<dbReference type="Gene3D" id="2.40.290.10">
    <property type="match status" value="1"/>
</dbReference>
<comment type="function">
    <text evidence="17">Single-stranded DNA-dependent ATP-dependent helicase. Involved in non-homologous end joining (NHEJ) DNA double strand break repair. DNA-binding is sequence-independent but has a high affinity to nicks in double-stranded DNA and to the ends of duplex DNA. Binds to naturally occurring chromosomal ends, and therefore provides chromosomal end protection. Required also for telomere recombination to repair telomeric ends in the absence of telomerase. KU70, of the KU70/KU80 heterodimer, binds to the stem loop of TLC1, the RNA component of telomerase. Involved in telomere maintenance. Interacts with telomeric repeats and subtelomeric sequences thereby controlling telomere length and protecting against subtelomeric rearrangement. Maintains telomeric chromatin, which is involved in silencing the expression of genes located at the telomere. Required for mating-type switching.</text>
</comment>
<keyword evidence="14" id="KW-0233">DNA recombination</keyword>
<dbReference type="FunFam" id="3.40.50.410:FF:000071">
    <property type="entry name" value="ATP-dependent DNA helicase II subunit 1"/>
    <property type="match status" value="1"/>
</dbReference>
<dbReference type="RefSeq" id="XP_007831451.1">
    <property type="nucleotide sequence ID" value="XM_007833260.1"/>
</dbReference>
<feature type="region of interest" description="Disordered" evidence="21">
    <location>
        <begin position="559"/>
        <end position="602"/>
    </location>
</feature>
<dbReference type="FunCoup" id="W3X9L9">
    <property type="interactions" value="658"/>
</dbReference>
<organism evidence="23 24">
    <name type="scientific">Pestalotiopsis fici (strain W106-1 / CGMCC3.15140)</name>
    <dbReference type="NCBI Taxonomy" id="1229662"/>
    <lineage>
        <taxon>Eukaryota</taxon>
        <taxon>Fungi</taxon>
        <taxon>Dikarya</taxon>
        <taxon>Ascomycota</taxon>
        <taxon>Pezizomycotina</taxon>
        <taxon>Sordariomycetes</taxon>
        <taxon>Xylariomycetidae</taxon>
        <taxon>Amphisphaeriales</taxon>
        <taxon>Sporocadaceae</taxon>
        <taxon>Pestalotiopsis</taxon>
    </lineage>
</organism>
<dbReference type="InterPro" id="IPR003034">
    <property type="entry name" value="SAP_dom"/>
</dbReference>
<dbReference type="InterPro" id="IPR047087">
    <property type="entry name" value="KU70_core_dom"/>
</dbReference>
<keyword evidence="13" id="KW-0238">DNA-binding</keyword>
<evidence type="ECO:0000259" key="22">
    <source>
        <dbReference type="PROSITE" id="PS50800"/>
    </source>
</evidence>
<dbReference type="GO" id="GO:0099115">
    <property type="term" value="C:chromosome, subtelomeric region"/>
    <property type="evidence" value="ECO:0007669"/>
    <property type="project" value="EnsemblFungi"/>
</dbReference>
<dbReference type="PANTHER" id="PTHR12604:SF2">
    <property type="entry name" value="X-RAY REPAIR CROSS-COMPLEMENTING PROTEIN 6"/>
    <property type="match status" value="1"/>
</dbReference>
<dbReference type="Gene3D" id="1.10.720.30">
    <property type="entry name" value="SAP domain"/>
    <property type="match status" value="1"/>
</dbReference>
<dbReference type="GO" id="GO:0043564">
    <property type="term" value="C:Ku70:Ku80 complex"/>
    <property type="evidence" value="ECO:0007669"/>
    <property type="project" value="InterPro"/>
</dbReference>